<feature type="compositionally biased region" description="Low complexity" evidence="8">
    <location>
        <begin position="774"/>
        <end position="787"/>
    </location>
</feature>
<feature type="region of interest" description="Disordered" evidence="8">
    <location>
        <begin position="1004"/>
        <end position="1025"/>
    </location>
</feature>
<evidence type="ECO:0000256" key="2">
    <source>
        <dbReference type="ARBA" id="ARBA00022723"/>
    </source>
</evidence>
<dbReference type="Proteomes" id="UP000700334">
    <property type="component" value="Unassembled WGS sequence"/>
</dbReference>
<feature type="domain" description="C2H2 AKAP95-type" evidence="9">
    <location>
        <begin position="1401"/>
        <end position="1424"/>
    </location>
</feature>
<feature type="compositionally biased region" description="Acidic residues" evidence="8">
    <location>
        <begin position="1227"/>
        <end position="1237"/>
    </location>
</feature>
<reference evidence="10" key="1">
    <citation type="journal article" date="2021" name="Evol. Appl.">
        <title>The genome of the Pyrenean desman and the effects of bottlenecks and inbreeding on the genomic landscape of an endangered species.</title>
        <authorList>
            <person name="Escoda L."/>
            <person name="Castresana J."/>
        </authorList>
    </citation>
    <scope>NUCLEOTIDE SEQUENCE</scope>
    <source>
        <strain evidence="10">IBE-C5619</strain>
    </source>
</reference>
<feature type="region of interest" description="Disordered" evidence="8">
    <location>
        <begin position="1555"/>
        <end position="1604"/>
    </location>
</feature>
<proteinExistence type="inferred from homology"/>
<feature type="region of interest" description="Disordered" evidence="8">
    <location>
        <begin position="1278"/>
        <end position="1302"/>
    </location>
</feature>
<dbReference type="GO" id="GO:0016363">
    <property type="term" value="C:nuclear matrix"/>
    <property type="evidence" value="ECO:0007669"/>
    <property type="project" value="UniProtKB-SubCell"/>
</dbReference>
<feature type="compositionally biased region" description="Basic and acidic residues" evidence="8">
    <location>
        <begin position="382"/>
        <end position="391"/>
    </location>
</feature>
<gene>
    <name evidence="10" type="ORF">J0S82_009176</name>
</gene>
<keyword evidence="6" id="KW-0539">Nucleus</keyword>
<feature type="region of interest" description="Disordered" evidence="8">
    <location>
        <begin position="1465"/>
        <end position="1489"/>
    </location>
</feature>
<keyword evidence="11" id="KW-1185">Reference proteome</keyword>
<feature type="domain" description="C2H2 AKAP95-type" evidence="9">
    <location>
        <begin position="685"/>
        <end position="708"/>
    </location>
</feature>
<feature type="region of interest" description="Disordered" evidence="8">
    <location>
        <begin position="1165"/>
        <end position="1265"/>
    </location>
</feature>
<evidence type="ECO:0000256" key="8">
    <source>
        <dbReference type="SAM" id="MobiDB-lite"/>
    </source>
</evidence>
<feature type="compositionally biased region" description="Acidic residues" evidence="8">
    <location>
        <begin position="1471"/>
        <end position="1489"/>
    </location>
</feature>
<evidence type="ECO:0000313" key="10">
    <source>
        <dbReference type="EMBL" id="KAG8517234.1"/>
    </source>
</evidence>
<evidence type="ECO:0000256" key="5">
    <source>
        <dbReference type="ARBA" id="ARBA00022833"/>
    </source>
</evidence>
<dbReference type="InterPro" id="IPR007071">
    <property type="entry name" value="AKAP95"/>
</dbReference>
<keyword evidence="5" id="KW-0862">Zinc</keyword>
<dbReference type="PANTHER" id="PTHR12190:SF6">
    <property type="entry name" value="A-KINASE ANCHOR PROTEIN 8"/>
    <property type="match status" value="1"/>
</dbReference>
<dbReference type="Pfam" id="PF04988">
    <property type="entry name" value="AKAP95"/>
    <property type="match status" value="2"/>
</dbReference>
<comment type="caution">
    <text evidence="10">The sequence shown here is derived from an EMBL/GenBank/DDBJ whole genome shotgun (WGS) entry which is preliminary data.</text>
</comment>
<evidence type="ECO:0000256" key="3">
    <source>
        <dbReference type="ARBA" id="ARBA00022737"/>
    </source>
</evidence>
<keyword evidence="4 7" id="KW-0863">Zinc-finger</keyword>
<feature type="compositionally biased region" description="Basic and acidic residues" evidence="8">
    <location>
        <begin position="1217"/>
        <end position="1226"/>
    </location>
</feature>
<dbReference type="InterPro" id="IPR034736">
    <property type="entry name" value="ZF_C2H2_AKAP95"/>
</dbReference>
<dbReference type="SUPFAM" id="SSF56935">
    <property type="entry name" value="Porins"/>
    <property type="match status" value="1"/>
</dbReference>
<evidence type="ECO:0000256" key="6">
    <source>
        <dbReference type="ARBA" id="ARBA00023242"/>
    </source>
</evidence>
<evidence type="ECO:0000313" key="11">
    <source>
        <dbReference type="Proteomes" id="UP000700334"/>
    </source>
</evidence>
<dbReference type="GO" id="GO:0034237">
    <property type="term" value="F:protein kinase A regulatory subunit binding"/>
    <property type="evidence" value="ECO:0007669"/>
    <property type="project" value="TreeGrafter"/>
</dbReference>
<dbReference type="GO" id="GO:0008270">
    <property type="term" value="F:zinc ion binding"/>
    <property type="evidence" value="ECO:0007669"/>
    <property type="project" value="UniProtKB-KW"/>
</dbReference>
<keyword evidence="2" id="KW-0479">Metal-binding</keyword>
<name>A0A8J6AV93_GALPY</name>
<feature type="compositionally biased region" description="Acidic residues" evidence="8">
    <location>
        <begin position="753"/>
        <end position="764"/>
    </location>
</feature>
<keyword evidence="3" id="KW-0677">Repeat</keyword>
<dbReference type="EMBL" id="JAGFMF010011659">
    <property type="protein sequence ID" value="KAG8517234.1"/>
    <property type="molecule type" value="Genomic_DNA"/>
</dbReference>
<dbReference type="OrthoDB" id="8923935at2759"/>
<evidence type="ECO:0000259" key="9">
    <source>
        <dbReference type="PROSITE" id="PS51799"/>
    </source>
</evidence>
<protein>
    <submittedName>
        <fullName evidence="10">A-kinase anchor protein 8</fullName>
    </submittedName>
</protein>
<feature type="compositionally biased region" description="Pro residues" evidence="8">
    <location>
        <begin position="788"/>
        <end position="808"/>
    </location>
</feature>
<dbReference type="InterPro" id="IPR013087">
    <property type="entry name" value="Znf_C2H2_type"/>
</dbReference>
<feature type="compositionally biased region" description="Polar residues" evidence="8">
    <location>
        <begin position="533"/>
        <end position="551"/>
    </location>
</feature>
<accession>A0A8J6AV93</accession>
<comment type="subcellular location">
    <subcellularLocation>
        <location evidence="1">Nucleus matrix</location>
    </subcellularLocation>
</comment>
<feature type="compositionally biased region" description="Polar residues" evidence="8">
    <location>
        <begin position="1594"/>
        <end position="1604"/>
    </location>
</feature>
<feature type="compositionally biased region" description="Gly residues" evidence="8">
    <location>
        <begin position="1010"/>
        <end position="1019"/>
    </location>
</feature>
<evidence type="ECO:0000256" key="4">
    <source>
        <dbReference type="ARBA" id="ARBA00022771"/>
    </source>
</evidence>
<feature type="region of interest" description="Disordered" evidence="8">
    <location>
        <begin position="746"/>
        <end position="813"/>
    </location>
</feature>
<evidence type="ECO:0000256" key="7">
    <source>
        <dbReference type="PROSITE-ProRule" id="PRU01140"/>
    </source>
</evidence>
<feature type="domain" description="C2H2 AKAP95-type" evidence="9">
    <location>
        <begin position="592"/>
        <end position="614"/>
    </location>
</feature>
<feature type="region of interest" description="Disordered" evidence="8">
    <location>
        <begin position="1508"/>
        <end position="1528"/>
    </location>
</feature>
<organism evidence="10 11">
    <name type="scientific">Galemys pyrenaicus</name>
    <name type="common">Iberian desman</name>
    <name type="synonym">Pyrenean desman</name>
    <dbReference type="NCBI Taxonomy" id="202257"/>
    <lineage>
        <taxon>Eukaryota</taxon>
        <taxon>Metazoa</taxon>
        <taxon>Chordata</taxon>
        <taxon>Craniata</taxon>
        <taxon>Vertebrata</taxon>
        <taxon>Euteleostomi</taxon>
        <taxon>Mammalia</taxon>
        <taxon>Eutheria</taxon>
        <taxon>Laurasiatheria</taxon>
        <taxon>Eulipotyphla</taxon>
        <taxon>Talpidae</taxon>
        <taxon>Galemys</taxon>
    </lineage>
</organism>
<dbReference type="PROSITE" id="PS51799">
    <property type="entry name" value="ZF_C2H2_AKAP95"/>
    <property type="match status" value="4"/>
</dbReference>
<feature type="compositionally biased region" description="Basic and acidic residues" evidence="8">
    <location>
        <begin position="431"/>
        <end position="443"/>
    </location>
</feature>
<feature type="domain" description="C2H2 AKAP95-type" evidence="9">
    <location>
        <begin position="1312"/>
        <end position="1334"/>
    </location>
</feature>
<feature type="compositionally biased region" description="Acidic residues" evidence="8">
    <location>
        <begin position="393"/>
        <end position="409"/>
    </location>
</feature>
<dbReference type="GO" id="GO:0003677">
    <property type="term" value="F:DNA binding"/>
    <property type="evidence" value="ECO:0007669"/>
    <property type="project" value="InterPro"/>
</dbReference>
<feature type="region of interest" description="Disordered" evidence="8">
    <location>
        <begin position="527"/>
        <end position="552"/>
    </location>
</feature>
<feature type="region of interest" description="Disordered" evidence="8">
    <location>
        <begin position="362"/>
        <end position="482"/>
    </location>
</feature>
<feature type="non-terminal residue" evidence="10">
    <location>
        <position position="1"/>
    </location>
</feature>
<sequence length="1632" mass="180135">VGFVRILQDAFYRSANHRGREITEGGEEGIGRKFSHWHEETLKQTSQLTNRCEAWVLREPMQSGGGSRLRVLPEPSSAVLAAAMSYTGGPDGVGCSGLGREGKGCAGTVWIRSRLLRAGTLPYLRPQNGAGSQLPQLRVPHAVVPPVSGSETTLQSTYSDTSSQPTCDYGYENYGYGFGYGQDNTTNYGINQRLDMVPHLETDMMQGGMYGSGGERYDSYEACDSRAVLNERDLYRSSYDYNELDPEMEMAYEGQYDAYRDQFRIRGGDTFGPRAPGWARDARSGRPMASGFGRMWEDPMGARGQCMPGASRLPSLFSQNIIPEYGMFQGMRGGGAFPGSSRFGFGFGNGIKQMRRTWKTWTTADFRTKKKKRKQCGSPDEPDNKATRTDCSDNSDSDNDEGTEGEAAEGPEGTETMEKGSRAEEDEDGKEEGKEEGKEDAEKGTPSTQDENCQTKRKLQAGKKSQDKQKKRQRDRMVERAPALALASSSSASDSCSCWTFLSLAGAWPLGSPDKADPVAQIRTSGRDFLPLSTPNPTDPSQSPAGTTLQRPVSKACSGLTAGLGEAAALFPPDPRDLSSSFPSYNRIQFVCSLCKYRTFYEDEMASHLDSKFHKEHFKYVGTKLPKQTADFLQEYVTNKTKKTEELRKTVEDLDGLIQQIYRDQDLTQEIAMEHFVKKVEAAHCAACDLFIPMQFGIIQKHLKTMDHNRNRRLMMEQSKKSSLMVARSILNNKLISKKLERYLKGENPFTDSPEEEKEQEEAEVGTLDERALVEAAAGTAGAEGAPVQPPIPPEPVPGAVTPPPPPPPEEEEEIVPLLGGALQRQIRGIPGLDVDADDDEEEDCACALNLERAGYACALSCGRLLRTTGRPSRKTDGSAEKASQWWPEGGQEGLLAGRVEDMEQGYGGYGAWSAGPTNTQGTYGTGVASWQGYENYNYYSAQNTSVTSGATYSYGPASWEVTKASDGLAAGGPALHMTSYGPESCTDNSDSLIAKINQRLDMMSKEGGRGGSSSGGEGMQDRESSFRFQSYDSYDSRPCMPEHNPYRPNYNYDYDFDLGPDRNGGFGGQYSDCRDGTRERGSLDGFIRGRGQGQGQGRFQERNNPGTFMRSDPFMPPVASSEPMSAPWTEMNYVGGRGLGGPSPSRPPPSLFSQSMAPDFGLMGMQSTGGYDNSVPYGCGRSQARMRDRPRRRGFDRFGPDSMGRKRKQMQIYDEPDTKQARADSEGDFSENDDGAGDFRSGDEEFRGEDEFCDSGRQRDPLQATQNLEGTTFSVAGEKDDEDDEVKKRREKQRRRDRMRDRAADRIQFACSVCKFRSFEDEEIQKHLQSKFHKETLRFISTKLPDKTVEFLQEYIVNRNKKIEKRRQELMEKESMKPKSDPFKGIGQEHFFKKIEAAHCLACDMLIPAQPQLLQRHLHSVDHNHNRRLAAEQFKKTSLHVAKSVLNNRHIVKMLEKYLKGEDPFTSEAVDPEIEGDENLGGDDKEETPEEVAAEVLAEVITAAVRAVDGEGVPTPENSEVPTKGEDTMDTVEATSGAHPEQLLEAETPCEVASEKGITEAEEGDKAEDETAQAESKAATVEGESAEVGCEVETQTAEAESTVIVNATPQAAMEAEVEQMDAESKDVIPTE</sequence>
<evidence type="ECO:0000256" key="1">
    <source>
        <dbReference type="ARBA" id="ARBA00004109"/>
    </source>
</evidence>
<dbReference type="SMART" id="SM00355">
    <property type="entry name" value="ZnF_C2H2"/>
    <property type="match status" value="2"/>
</dbReference>
<dbReference type="PANTHER" id="PTHR12190">
    <property type="entry name" value="A-KINASE ANCHOR PROTEIN AKAP 8"/>
    <property type="match status" value="1"/>
</dbReference>
<feature type="compositionally biased region" description="Acidic residues" evidence="8">
    <location>
        <begin position="1561"/>
        <end position="1573"/>
    </location>
</feature>
<comment type="similarity">
    <text evidence="7">Belongs to the AKAP95 family.</text>
</comment>